<dbReference type="RefSeq" id="WP_218113825.1">
    <property type="nucleotide sequence ID" value="NZ_CAJVAP010000002.1"/>
</dbReference>
<dbReference type="SMART" id="SM00267">
    <property type="entry name" value="GGDEF"/>
    <property type="match status" value="1"/>
</dbReference>
<keyword evidence="1" id="KW-0472">Membrane</keyword>
<dbReference type="Proteomes" id="UP000693892">
    <property type="component" value="Unassembled WGS sequence"/>
</dbReference>
<gene>
    <name evidence="3" type="ORF">LEUCIP111803_00164</name>
</gene>
<keyword evidence="1" id="KW-0812">Transmembrane</keyword>
<feature type="transmembrane region" description="Helical" evidence="1">
    <location>
        <begin position="94"/>
        <end position="112"/>
    </location>
</feature>
<feature type="transmembrane region" description="Helical" evidence="1">
    <location>
        <begin position="12"/>
        <end position="34"/>
    </location>
</feature>
<reference evidence="3" key="1">
    <citation type="submission" date="2021-06" db="EMBL/GenBank/DDBJ databases">
        <authorList>
            <person name="Criscuolo A."/>
        </authorList>
    </citation>
    <scope>NUCLEOTIDE SEQUENCE</scope>
    <source>
        <strain evidence="3">CIP111803</strain>
    </source>
</reference>
<dbReference type="CDD" id="cd01949">
    <property type="entry name" value="GGDEF"/>
    <property type="match status" value="1"/>
</dbReference>
<keyword evidence="4" id="KW-1185">Reference proteome</keyword>
<keyword evidence="1" id="KW-1133">Transmembrane helix</keyword>
<dbReference type="InterPro" id="IPR050469">
    <property type="entry name" value="Diguanylate_Cyclase"/>
</dbReference>
<dbReference type="InterPro" id="IPR000160">
    <property type="entry name" value="GGDEF_dom"/>
</dbReference>
<evidence type="ECO:0000313" key="4">
    <source>
        <dbReference type="Proteomes" id="UP000693892"/>
    </source>
</evidence>
<dbReference type="EMBL" id="CAJVAP010000002">
    <property type="protein sequence ID" value="CAG7597733.1"/>
    <property type="molecule type" value="Genomic_DNA"/>
</dbReference>
<evidence type="ECO:0000313" key="3">
    <source>
        <dbReference type="EMBL" id="CAG7597733.1"/>
    </source>
</evidence>
<accession>A0A916JTT4</accession>
<comment type="caution">
    <text evidence="3">The sequence shown here is derived from an EMBL/GenBank/DDBJ whole genome shotgun (WGS) entry which is preliminary data.</text>
</comment>
<feature type="transmembrane region" description="Helical" evidence="1">
    <location>
        <begin position="70"/>
        <end position="88"/>
    </location>
</feature>
<dbReference type="NCBIfam" id="TIGR00254">
    <property type="entry name" value="GGDEF"/>
    <property type="match status" value="1"/>
</dbReference>
<evidence type="ECO:0000259" key="2">
    <source>
        <dbReference type="PROSITE" id="PS50887"/>
    </source>
</evidence>
<protein>
    <recommendedName>
        <fullName evidence="2">GGDEF domain-containing protein</fullName>
    </recommendedName>
</protein>
<organism evidence="3 4">
    <name type="scientific">Leucobacter soli</name>
    <dbReference type="NCBI Taxonomy" id="2812850"/>
    <lineage>
        <taxon>Bacteria</taxon>
        <taxon>Bacillati</taxon>
        <taxon>Actinomycetota</taxon>
        <taxon>Actinomycetes</taxon>
        <taxon>Micrococcales</taxon>
        <taxon>Microbacteriaceae</taxon>
        <taxon>Leucobacter</taxon>
    </lineage>
</organism>
<proteinExistence type="predicted"/>
<dbReference type="PANTHER" id="PTHR45138">
    <property type="entry name" value="REGULATORY COMPONENTS OF SENSORY TRANSDUCTION SYSTEM"/>
    <property type="match status" value="1"/>
</dbReference>
<feature type="domain" description="GGDEF" evidence="2">
    <location>
        <begin position="199"/>
        <end position="320"/>
    </location>
</feature>
<feature type="transmembrane region" description="Helical" evidence="1">
    <location>
        <begin position="143"/>
        <end position="161"/>
    </location>
</feature>
<dbReference type="AlphaFoldDB" id="A0A916JTT4"/>
<feature type="transmembrane region" description="Helical" evidence="1">
    <location>
        <begin position="40"/>
        <end position="61"/>
    </location>
</feature>
<name>A0A916JTT4_9MICO</name>
<dbReference type="Pfam" id="PF00990">
    <property type="entry name" value="GGDEF"/>
    <property type="match status" value="1"/>
</dbReference>
<dbReference type="PROSITE" id="PS50887">
    <property type="entry name" value="GGDEF"/>
    <property type="match status" value="1"/>
</dbReference>
<dbReference type="GO" id="GO:0052621">
    <property type="term" value="F:diguanylate cyclase activity"/>
    <property type="evidence" value="ECO:0007669"/>
    <property type="project" value="TreeGrafter"/>
</dbReference>
<dbReference type="PANTHER" id="PTHR45138:SF9">
    <property type="entry name" value="DIGUANYLATE CYCLASE DGCM-RELATED"/>
    <property type="match status" value="1"/>
</dbReference>
<feature type="transmembrane region" description="Helical" evidence="1">
    <location>
        <begin position="119"/>
        <end position="137"/>
    </location>
</feature>
<sequence>MRAALRHHSELSVASAGFYLVGGVLALLLVTVFQDERSRLHSVSLVVSGISFTAAAVFLVLGRRTATRPALVLMCVSAALVLVMVFFAPSEIRAMNSALLFYTFIIYLVWFGPMWLARSFGVVWLAVYCTVLAVRFGPEVHPFLVSLVLTAVLLGELVGAYKNRLEENSLTDPLCGVWNKRGFALLTERTVLALRRTGKPLSVLYVDIDDLKRVNDELGHAEGDRLLREFAAELDRATRAQDIVARLGGDEFALLMPGVDAEQAAATGRRLTRVLRETSWSFGVATLDPGEHPDVFIARADRLMLEQKRRRKAEREGVAE</sequence>
<evidence type="ECO:0000256" key="1">
    <source>
        <dbReference type="SAM" id="Phobius"/>
    </source>
</evidence>